<evidence type="ECO:0000313" key="3">
    <source>
        <dbReference type="Proteomes" id="UP001151760"/>
    </source>
</evidence>
<protein>
    <submittedName>
        <fullName evidence="2">Uncharacterized protein</fullName>
    </submittedName>
</protein>
<feature type="signal peptide" evidence="1">
    <location>
        <begin position="1"/>
        <end position="16"/>
    </location>
</feature>
<proteinExistence type="predicted"/>
<name>A0ABQ5DUZ3_9ASTR</name>
<reference evidence="2" key="2">
    <citation type="submission" date="2022-01" db="EMBL/GenBank/DDBJ databases">
        <authorList>
            <person name="Yamashiro T."/>
            <person name="Shiraishi A."/>
            <person name="Satake H."/>
            <person name="Nakayama K."/>
        </authorList>
    </citation>
    <scope>NUCLEOTIDE SEQUENCE</scope>
</reference>
<accession>A0ABQ5DUZ3</accession>
<organism evidence="2 3">
    <name type="scientific">Tanacetum coccineum</name>
    <dbReference type="NCBI Taxonomy" id="301880"/>
    <lineage>
        <taxon>Eukaryota</taxon>
        <taxon>Viridiplantae</taxon>
        <taxon>Streptophyta</taxon>
        <taxon>Embryophyta</taxon>
        <taxon>Tracheophyta</taxon>
        <taxon>Spermatophyta</taxon>
        <taxon>Magnoliopsida</taxon>
        <taxon>eudicotyledons</taxon>
        <taxon>Gunneridae</taxon>
        <taxon>Pentapetalae</taxon>
        <taxon>asterids</taxon>
        <taxon>campanulids</taxon>
        <taxon>Asterales</taxon>
        <taxon>Asteraceae</taxon>
        <taxon>Asteroideae</taxon>
        <taxon>Anthemideae</taxon>
        <taxon>Anthemidinae</taxon>
        <taxon>Tanacetum</taxon>
    </lineage>
</organism>
<comment type="caution">
    <text evidence="2">The sequence shown here is derived from an EMBL/GenBank/DDBJ whole genome shotgun (WGS) entry which is preliminary data.</text>
</comment>
<feature type="chain" id="PRO_5046303884" evidence="1">
    <location>
        <begin position="17"/>
        <end position="120"/>
    </location>
</feature>
<reference evidence="2" key="1">
    <citation type="journal article" date="2022" name="Int. J. Mol. Sci.">
        <title>Draft Genome of Tanacetum Coccineum: Genomic Comparison of Closely Related Tanacetum-Family Plants.</title>
        <authorList>
            <person name="Yamashiro T."/>
            <person name="Shiraishi A."/>
            <person name="Nakayama K."/>
            <person name="Satake H."/>
        </authorList>
    </citation>
    <scope>NUCLEOTIDE SEQUENCE</scope>
</reference>
<dbReference type="Proteomes" id="UP001151760">
    <property type="component" value="Unassembled WGS sequence"/>
</dbReference>
<keyword evidence="1" id="KW-0732">Signal</keyword>
<dbReference type="EMBL" id="BQNB010015693">
    <property type="protein sequence ID" value="GJT43010.1"/>
    <property type="molecule type" value="Genomic_DNA"/>
</dbReference>
<keyword evidence="3" id="KW-1185">Reference proteome</keyword>
<evidence type="ECO:0000256" key="1">
    <source>
        <dbReference type="SAM" id="SignalP"/>
    </source>
</evidence>
<evidence type="ECO:0000313" key="2">
    <source>
        <dbReference type="EMBL" id="GJT43010.1"/>
    </source>
</evidence>
<gene>
    <name evidence="2" type="ORF">Tco_0951725</name>
</gene>
<sequence>MSSSVVSLSVVSLTVASSSVASSYHLSKSFDGSFLDTIGLDGPLLDTISSELLLSSKLVLSKEVLLEEYDEEIEAHVSIRPLQFLELDLRTLKGEDEGLLGSKMFVARIRAYHKVNLGRG</sequence>